<dbReference type="EMBL" id="UINC01067197">
    <property type="protein sequence ID" value="SVB98630.1"/>
    <property type="molecule type" value="Genomic_DNA"/>
</dbReference>
<gene>
    <name evidence="1" type="ORF">METZ01_LOCUS251484</name>
</gene>
<organism evidence="1">
    <name type="scientific">marine metagenome</name>
    <dbReference type="NCBI Taxonomy" id="408172"/>
    <lineage>
        <taxon>unclassified sequences</taxon>
        <taxon>metagenomes</taxon>
        <taxon>ecological metagenomes</taxon>
    </lineage>
</organism>
<sequence>MISRRSVVVYFVTAALAIAPLFAAAQSSTGTQMPWGDPDLQGVWDYRTITPLQRPGDQAGKEFLTEEEAASLEQEVLDRNARLLTRSSEVTSASDQVDR</sequence>
<feature type="non-terminal residue" evidence="1">
    <location>
        <position position="99"/>
    </location>
</feature>
<proteinExistence type="predicted"/>
<reference evidence="1" key="1">
    <citation type="submission" date="2018-05" db="EMBL/GenBank/DDBJ databases">
        <authorList>
            <person name="Lanie J.A."/>
            <person name="Ng W.-L."/>
            <person name="Kazmierczak K.M."/>
            <person name="Andrzejewski T.M."/>
            <person name="Davidsen T.M."/>
            <person name="Wayne K.J."/>
            <person name="Tettelin H."/>
            <person name="Glass J.I."/>
            <person name="Rusch D."/>
            <person name="Podicherti R."/>
            <person name="Tsui H.-C.T."/>
            <person name="Winkler M.E."/>
        </authorList>
    </citation>
    <scope>NUCLEOTIDE SEQUENCE</scope>
</reference>
<name>A0A382IG47_9ZZZZ</name>
<protein>
    <submittedName>
        <fullName evidence="1">Uncharacterized protein</fullName>
    </submittedName>
</protein>
<dbReference type="AlphaFoldDB" id="A0A382IG47"/>
<evidence type="ECO:0000313" key="1">
    <source>
        <dbReference type="EMBL" id="SVB98630.1"/>
    </source>
</evidence>
<accession>A0A382IG47</accession>